<dbReference type="RefSeq" id="WP_216438896.1">
    <property type="nucleotide sequence ID" value="NZ_JAHLQF010000002.1"/>
</dbReference>
<protein>
    <recommendedName>
        <fullName evidence="3">Tetratricopeptide repeat protein</fullName>
    </recommendedName>
</protein>
<keyword evidence="2" id="KW-1185">Reference proteome</keyword>
<comment type="caution">
    <text evidence="1">The sequence shown here is derived from an EMBL/GenBank/DDBJ whole genome shotgun (WGS) entry which is preliminary data.</text>
</comment>
<name>A0ABS6EJ01_9CLOT</name>
<reference evidence="1 2" key="1">
    <citation type="submission" date="2021-06" db="EMBL/GenBank/DDBJ databases">
        <authorList>
            <person name="Sun Q."/>
            <person name="Li D."/>
        </authorList>
    </citation>
    <scope>NUCLEOTIDE SEQUENCE [LARGE SCALE GENOMIC DNA]</scope>
    <source>
        <strain evidence="1 2">MSJ-11</strain>
    </source>
</reference>
<accession>A0ABS6EJ01</accession>
<evidence type="ECO:0000313" key="1">
    <source>
        <dbReference type="EMBL" id="MBU5484420.1"/>
    </source>
</evidence>
<organism evidence="1 2">
    <name type="scientific">Clostridium mobile</name>
    <dbReference type="NCBI Taxonomy" id="2841512"/>
    <lineage>
        <taxon>Bacteria</taxon>
        <taxon>Bacillati</taxon>
        <taxon>Bacillota</taxon>
        <taxon>Clostridia</taxon>
        <taxon>Eubacteriales</taxon>
        <taxon>Clostridiaceae</taxon>
        <taxon>Clostridium</taxon>
    </lineage>
</organism>
<dbReference type="Proteomes" id="UP000726170">
    <property type="component" value="Unassembled WGS sequence"/>
</dbReference>
<evidence type="ECO:0000313" key="2">
    <source>
        <dbReference type="Proteomes" id="UP000726170"/>
    </source>
</evidence>
<gene>
    <name evidence="1" type="ORF">KQI86_08775</name>
</gene>
<proteinExistence type="predicted"/>
<dbReference type="EMBL" id="JAHLQF010000002">
    <property type="protein sequence ID" value="MBU5484420.1"/>
    <property type="molecule type" value="Genomic_DNA"/>
</dbReference>
<evidence type="ECO:0008006" key="3">
    <source>
        <dbReference type="Google" id="ProtNLM"/>
    </source>
</evidence>
<sequence length="250" mass="28999">MWHNRYLMDIIKMFLPPGGEIIQLDKPFEKPAMGMADLDGDGILELIGAYKWQGENYIIVLKCYSGAWHVADTIKGKGYNITYFNALPITSKHKNNLIVGWQVGAIWSDLSVYEWTDMGLKDLISENKYYSKIEIKDIRSTEGKDGTYEIALWIHDTGDAYKVEVYRWSGDKFVLALHVYPYYFKKVANYYKNLLKEMDSPVYWYYLADAQIKTGNIQGALESINRGLDSKYPYPSREELMKLKAQISKY</sequence>